<keyword evidence="1" id="KW-1133">Transmembrane helix</keyword>
<organism evidence="2 3">
    <name type="scientific">Flavobacterium rivulicola</name>
    <dbReference type="NCBI Taxonomy" id="2732161"/>
    <lineage>
        <taxon>Bacteria</taxon>
        <taxon>Pseudomonadati</taxon>
        <taxon>Bacteroidota</taxon>
        <taxon>Flavobacteriia</taxon>
        <taxon>Flavobacteriales</taxon>
        <taxon>Flavobacteriaceae</taxon>
        <taxon>Flavobacterium</taxon>
    </lineage>
</organism>
<proteinExistence type="predicted"/>
<protein>
    <submittedName>
        <fullName evidence="2">Uncharacterized protein</fullName>
    </submittedName>
</protein>
<keyword evidence="3" id="KW-1185">Reference proteome</keyword>
<comment type="caution">
    <text evidence="2">The sequence shown here is derived from an EMBL/GenBank/DDBJ whole genome shotgun (WGS) entry which is preliminary data.</text>
</comment>
<feature type="transmembrane region" description="Helical" evidence="1">
    <location>
        <begin position="43"/>
        <end position="64"/>
    </location>
</feature>
<reference evidence="2 3" key="1">
    <citation type="submission" date="2020-05" db="EMBL/GenBank/DDBJ databases">
        <title>Draft genome of Flavobacterium sp. IMCC34852.</title>
        <authorList>
            <person name="Song J."/>
            <person name="Cho J.-C."/>
        </authorList>
    </citation>
    <scope>NUCLEOTIDE SEQUENCE [LARGE SCALE GENOMIC DNA]</scope>
    <source>
        <strain evidence="2 3">IMCC34852</strain>
    </source>
</reference>
<name>A0A7Y3VYY7_9FLAO</name>
<gene>
    <name evidence="2" type="ORF">HKT18_08225</name>
</gene>
<dbReference type="AlphaFoldDB" id="A0A7Y3VYY7"/>
<evidence type="ECO:0000256" key="1">
    <source>
        <dbReference type="SAM" id="Phobius"/>
    </source>
</evidence>
<dbReference type="EMBL" id="JABEVX010000004">
    <property type="protein sequence ID" value="NNT72195.1"/>
    <property type="molecule type" value="Genomic_DNA"/>
</dbReference>
<accession>A0A7Y3VYY7</accession>
<dbReference type="Proteomes" id="UP000536509">
    <property type="component" value="Unassembled WGS sequence"/>
</dbReference>
<keyword evidence="1" id="KW-0812">Transmembrane</keyword>
<dbReference type="RefSeq" id="WP_171222379.1">
    <property type="nucleotide sequence ID" value="NZ_CP121446.1"/>
</dbReference>
<evidence type="ECO:0000313" key="3">
    <source>
        <dbReference type="Proteomes" id="UP000536509"/>
    </source>
</evidence>
<keyword evidence="1" id="KW-0472">Membrane</keyword>
<sequence>MNQEKFEGRNVIWESKTKSVLVIIISFVFVAMAIIGKDNMTRFSFWGTFLFFGVGGIFMLARLLNPKNIFVTYDSEMGKKILAERQEIYEKELDSFLYDETGFSIHIDGLDAYYNWDEIETVFGYKIDLVAYDEICIDVYTSDDEKFTISEETYGWFQFISKLSENIPNISIGWSIEITQPAFERNLTLLYDKKNRPQNELEALYYNKTEH</sequence>
<feature type="transmembrane region" description="Helical" evidence="1">
    <location>
        <begin position="20"/>
        <end position="37"/>
    </location>
</feature>
<evidence type="ECO:0000313" key="2">
    <source>
        <dbReference type="EMBL" id="NNT72195.1"/>
    </source>
</evidence>